<feature type="compositionally biased region" description="Basic and acidic residues" evidence="1">
    <location>
        <begin position="97"/>
        <end position="133"/>
    </location>
</feature>
<name>A0A9W7GAK0_9STRA</name>
<feature type="compositionally biased region" description="Low complexity" evidence="1">
    <location>
        <begin position="9"/>
        <end position="24"/>
    </location>
</feature>
<evidence type="ECO:0000313" key="2">
    <source>
        <dbReference type="EMBL" id="GMI38218.1"/>
    </source>
</evidence>
<feature type="compositionally biased region" description="Basic residues" evidence="1">
    <location>
        <begin position="52"/>
        <end position="64"/>
    </location>
</feature>
<feature type="compositionally biased region" description="Basic residues" evidence="1">
    <location>
        <begin position="134"/>
        <end position="149"/>
    </location>
</feature>
<dbReference type="AlphaFoldDB" id="A0A9W7GAK0"/>
<keyword evidence="3" id="KW-1185">Reference proteome</keyword>
<sequence length="177" mass="19806">MSSPPPRRSLPTSSISSSPKSPNSNDTRILAQFSRQKRNAYDFRGKRDAKQVRKAGRIRGFKKALKQEGYGVGETGRGGRERGGGEGGGGGKGKGGKKSDMFEKSMSKAEATAKAREEEVRVKGEREEEERRKERDRKRRRMQHKRKTGKGQVKMDGVIKDLLGKIRKGKMEEEEGK</sequence>
<gene>
    <name evidence="2" type="ORF">TrCOL_g797</name>
</gene>
<dbReference type="EMBL" id="BRYA01001055">
    <property type="protein sequence ID" value="GMI38218.1"/>
    <property type="molecule type" value="Genomic_DNA"/>
</dbReference>
<proteinExistence type="predicted"/>
<feature type="compositionally biased region" description="Basic and acidic residues" evidence="1">
    <location>
        <begin position="39"/>
        <end position="51"/>
    </location>
</feature>
<protein>
    <recommendedName>
        <fullName evidence="4">rRNA-processing protein FYV7</fullName>
    </recommendedName>
</protein>
<reference evidence="3" key="1">
    <citation type="journal article" date="2023" name="Commun. Biol.">
        <title>Genome analysis of Parmales, the sister group of diatoms, reveals the evolutionary specialization of diatoms from phago-mixotrophs to photoautotrophs.</title>
        <authorList>
            <person name="Ban H."/>
            <person name="Sato S."/>
            <person name="Yoshikawa S."/>
            <person name="Yamada K."/>
            <person name="Nakamura Y."/>
            <person name="Ichinomiya M."/>
            <person name="Sato N."/>
            <person name="Blanc-Mathieu R."/>
            <person name="Endo H."/>
            <person name="Kuwata A."/>
            <person name="Ogata H."/>
        </authorList>
    </citation>
    <scope>NUCLEOTIDE SEQUENCE [LARGE SCALE GENOMIC DNA]</scope>
</reference>
<evidence type="ECO:0000313" key="3">
    <source>
        <dbReference type="Proteomes" id="UP001165065"/>
    </source>
</evidence>
<dbReference type="InterPro" id="IPR013730">
    <property type="entry name" value="Fyv7/TAP26"/>
</dbReference>
<feature type="region of interest" description="Disordered" evidence="1">
    <location>
        <begin position="1"/>
        <end position="177"/>
    </location>
</feature>
<dbReference type="Pfam" id="PF08524">
    <property type="entry name" value="rRNA_processing"/>
    <property type="match status" value="1"/>
</dbReference>
<comment type="caution">
    <text evidence="2">The sequence shown here is derived from an EMBL/GenBank/DDBJ whole genome shotgun (WGS) entry which is preliminary data.</text>
</comment>
<accession>A0A9W7GAK0</accession>
<evidence type="ECO:0000256" key="1">
    <source>
        <dbReference type="SAM" id="MobiDB-lite"/>
    </source>
</evidence>
<dbReference type="Proteomes" id="UP001165065">
    <property type="component" value="Unassembled WGS sequence"/>
</dbReference>
<evidence type="ECO:0008006" key="4">
    <source>
        <dbReference type="Google" id="ProtNLM"/>
    </source>
</evidence>
<organism evidence="2 3">
    <name type="scientific">Triparma columacea</name>
    <dbReference type="NCBI Taxonomy" id="722753"/>
    <lineage>
        <taxon>Eukaryota</taxon>
        <taxon>Sar</taxon>
        <taxon>Stramenopiles</taxon>
        <taxon>Ochrophyta</taxon>
        <taxon>Bolidophyceae</taxon>
        <taxon>Parmales</taxon>
        <taxon>Triparmaceae</taxon>
        <taxon>Triparma</taxon>
    </lineage>
</organism>